<dbReference type="OrthoDB" id="65789at2759"/>
<evidence type="ECO:0000256" key="2">
    <source>
        <dbReference type="ARBA" id="ARBA00007014"/>
    </source>
</evidence>
<feature type="domain" description="Guanylate kinase-like" evidence="8">
    <location>
        <begin position="348"/>
        <end position="535"/>
    </location>
</feature>
<name>A0A2D0R988_ICTPU</name>
<dbReference type="InterPro" id="IPR014775">
    <property type="entry name" value="L27_C"/>
</dbReference>
<evidence type="ECO:0000256" key="3">
    <source>
        <dbReference type="ARBA" id="ARBA00022443"/>
    </source>
</evidence>
<dbReference type="GeneID" id="108267518"/>
<sequence>MTVANAKSGTAMQKVLDNLKELPPSTGAKDIDLIFLRGIMESPIVRSLAKAHERLEDVKLEAVRNNNVELVSEILSDISGLAEHNDSAAELSKILKEPHFQSLMETHDQVAAKSFETPPSAANNTTKSSTSLMPVDTVRMISIQKKAGEPLGVTFRVENGELVIARILHGSMIDRQGMLHTGDVIRELNGQEVGSDPTALQEMLKDINGSVTLKILPSYRDTPTAAQVYLRPHFKYNPETDNLIPCKEAGLAFSKGEILHIVNREDPNWWQARSVVGGRTGLIPSQYLEEKRKAFVRRDMEGSGILCGTITGKRKKKKMMYLTAKNAEFDRHELQIYEEVARMPPFQRKTLILIGAQGVGRRSLKNRLIMLNPLLFGTTVPFTCRRPRDEEKDGQSYCFVSRAEMEMDIKAGRYLEHGEYDGNLYGTKIDSIHEVVNAGRTCILDVNPQALKVLRTAEFMPFVVFIAAPELDTLRAMHKAVVDAGITTKLLTETDLKKTVDESARIKRAYNHYFDLTIVNDNLDKAFEKLQAAVEQLCAEPQWVPVNWVY</sequence>
<dbReference type="FunFam" id="2.30.42.10:FF:000047">
    <property type="entry name" value="MAGUK p55 subfamily member 6"/>
    <property type="match status" value="1"/>
</dbReference>
<evidence type="ECO:0000259" key="9">
    <source>
        <dbReference type="PROSITE" id="PS50106"/>
    </source>
</evidence>
<dbReference type="Gene3D" id="2.30.42.10">
    <property type="match status" value="1"/>
</dbReference>
<reference evidence="11" key="1">
    <citation type="journal article" date="2016" name="Nat. Commun.">
        <title>The channel catfish genome sequence provides insights into the evolution of scale formation in teleosts.</title>
        <authorList>
            <person name="Liu Z."/>
            <person name="Liu S."/>
            <person name="Yao J."/>
            <person name="Bao L."/>
            <person name="Zhang J."/>
            <person name="Li Y."/>
            <person name="Jiang C."/>
            <person name="Sun L."/>
            <person name="Wang R."/>
            <person name="Zhang Y."/>
            <person name="Zhou T."/>
            <person name="Zeng Q."/>
            <person name="Fu Q."/>
            <person name="Gao S."/>
            <person name="Li N."/>
            <person name="Koren S."/>
            <person name="Jiang Y."/>
            <person name="Zimin A."/>
            <person name="Xu P."/>
            <person name="Phillippy A.M."/>
            <person name="Geng X."/>
            <person name="Song L."/>
            <person name="Sun F."/>
            <person name="Li C."/>
            <person name="Wang X."/>
            <person name="Chen A."/>
            <person name="Jin Y."/>
            <person name="Yuan Z."/>
            <person name="Yang Y."/>
            <person name="Tan S."/>
            <person name="Peatman E."/>
            <person name="Lu J."/>
            <person name="Qin Z."/>
            <person name="Dunham R."/>
            <person name="Li Z."/>
            <person name="Sonstegard T."/>
            <person name="Feng J."/>
            <person name="Danzmann R.G."/>
            <person name="Schroeder S."/>
            <person name="Scheffler B."/>
            <person name="Duke M.V."/>
            <person name="Ballard L."/>
            <person name="Kucuktas H."/>
            <person name="Kaltenboeck L."/>
            <person name="Liu H."/>
            <person name="Armbruster J."/>
            <person name="Xie Y."/>
            <person name="Kirby M.L."/>
            <person name="Tian Y."/>
            <person name="Flanagan M.E."/>
            <person name="Mu W."/>
            <person name="Waldbieser G.C."/>
        </authorList>
    </citation>
    <scope>NUCLEOTIDE SEQUENCE [LARGE SCALE GENOMIC DNA]</scope>
    <source>
        <strain evidence="11">SDA103</strain>
    </source>
</reference>
<dbReference type="FunFam" id="2.30.30.40:FF:000069">
    <property type="entry name" value="MAGUK p55 subfamily member 6"/>
    <property type="match status" value="1"/>
</dbReference>
<dbReference type="InterPro" id="IPR050716">
    <property type="entry name" value="MAGUK"/>
</dbReference>
<evidence type="ECO:0000259" key="7">
    <source>
        <dbReference type="PROSITE" id="PS50002"/>
    </source>
</evidence>
<dbReference type="PROSITE" id="PS51022">
    <property type="entry name" value="L27"/>
    <property type="match status" value="2"/>
</dbReference>
<reference evidence="12" key="2">
    <citation type="submission" date="2025-08" db="UniProtKB">
        <authorList>
            <consortium name="RefSeq"/>
        </authorList>
    </citation>
    <scope>IDENTIFICATION</scope>
    <source>
        <tissue evidence="12">Blood</tissue>
    </source>
</reference>
<dbReference type="InterPro" id="IPR027417">
    <property type="entry name" value="P-loop_NTPase"/>
</dbReference>
<keyword evidence="11" id="KW-1185">Reference proteome</keyword>
<dbReference type="Gene3D" id="2.30.30.40">
    <property type="entry name" value="SH3 Domains"/>
    <property type="match status" value="1"/>
</dbReference>
<evidence type="ECO:0000313" key="11">
    <source>
        <dbReference type="Proteomes" id="UP000221080"/>
    </source>
</evidence>
<dbReference type="PROSITE" id="PS50002">
    <property type="entry name" value="SH3"/>
    <property type="match status" value="1"/>
</dbReference>
<dbReference type="SUPFAM" id="SSF50044">
    <property type="entry name" value="SH3-domain"/>
    <property type="match status" value="1"/>
</dbReference>
<dbReference type="Pfam" id="PF02828">
    <property type="entry name" value="L27"/>
    <property type="match status" value="2"/>
</dbReference>
<dbReference type="Gene3D" id="1.10.287.650">
    <property type="entry name" value="L27 domain"/>
    <property type="match status" value="1"/>
</dbReference>
<dbReference type="PROSITE" id="PS50052">
    <property type="entry name" value="GUANYLATE_KINASE_2"/>
    <property type="match status" value="1"/>
</dbReference>
<dbReference type="FunFam" id="3.30.63.10:FF:000002">
    <property type="entry name" value="Guanylate kinase 1"/>
    <property type="match status" value="1"/>
</dbReference>
<dbReference type="CTD" id="402878"/>
<dbReference type="SUPFAM" id="SSF101288">
    <property type="entry name" value="L27 domain"/>
    <property type="match status" value="1"/>
</dbReference>
<feature type="domain" description="PDZ" evidence="9">
    <location>
        <begin position="140"/>
        <end position="219"/>
    </location>
</feature>
<dbReference type="SUPFAM" id="SSF50156">
    <property type="entry name" value="PDZ domain-like"/>
    <property type="match status" value="1"/>
</dbReference>
<dbReference type="SMART" id="SM00569">
    <property type="entry name" value="L27"/>
    <property type="match status" value="2"/>
</dbReference>
<feature type="domain" description="L27" evidence="10">
    <location>
        <begin position="8"/>
        <end position="58"/>
    </location>
</feature>
<dbReference type="AlphaFoldDB" id="A0A2D0R988"/>
<evidence type="ECO:0000259" key="8">
    <source>
        <dbReference type="PROSITE" id="PS50052"/>
    </source>
</evidence>
<dbReference type="SUPFAM" id="SSF52540">
    <property type="entry name" value="P-loop containing nucleoside triphosphate hydrolases"/>
    <property type="match status" value="1"/>
</dbReference>
<dbReference type="CDD" id="cd00071">
    <property type="entry name" value="GMPK"/>
    <property type="match status" value="1"/>
</dbReference>
<dbReference type="PROSITE" id="PS50106">
    <property type="entry name" value="PDZ"/>
    <property type="match status" value="1"/>
</dbReference>
<dbReference type="SMART" id="SM00228">
    <property type="entry name" value="PDZ"/>
    <property type="match status" value="1"/>
</dbReference>
<organism evidence="11 12">
    <name type="scientific">Ictalurus punctatus</name>
    <name type="common">Channel catfish</name>
    <name type="synonym">Silurus punctatus</name>
    <dbReference type="NCBI Taxonomy" id="7998"/>
    <lineage>
        <taxon>Eukaryota</taxon>
        <taxon>Metazoa</taxon>
        <taxon>Chordata</taxon>
        <taxon>Craniata</taxon>
        <taxon>Vertebrata</taxon>
        <taxon>Euteleostomi</taxon>
        <taxon>Actinopterygii</taxon>
        <taxon>Neopterygii</taxon>
        <taxon>Teleostei</taxon>
        <taxon>Ostariophysi</taxon>
        <taxon>Siluriformes</taxon>
        <taxon>Ictaluridae</taxon>
        <taxon>Ictalurus</taxon>
    </lineage>
</organism>
<dbReference type="Gene3D" id="3.40.50.300">
    <property type="entry name" value="P-loop containing nucleotide triphosphate hydrolases"/>
    <property type="match status" value="1"/>
</dbReference>
<keyword evidence="3 6" id="KW-0728">SH3 domain</keyword>
<dbReference type="GO" id="GO:0016020">
    <property type="term" value="C:membrane"/>
    <property type="evidence" value="ECO:0007669"/>
    <property type="project" value="UniProtKB-SubCell"/>
</dbReference>
<dbReference type="InterPro" id="IPR008144">
    <property type="entry name" value="Guanylate_kin-like_dom"/>
</dbReference>
<evidence type="ECO:0000259" key="10">
    <source>
        <dbReference type="PROSITE" id="PS51022"/>
    </source>
</evidence>
<dbReference type="Pfam" id="PF00595">
    <property type="entry name" value="PDZ"/>
    <property type="match status" value="1"/>
</dbReference>
<dbReference type="CDD" id="cd11862">
    <property type="entry name" value="SH3_MPP"/>
    <property type="match status" value="1"/>
</dbReference>
<dbReference type="Pfam" id="PF00625">
    <property type="entry name" value="Guanylate_kin"/>
    <property type="match status" value="1"/>
</dbReference>
<dbReference type="InterPro" id="IPR008145">
    <property type="entry name" value="GK/Ca_channel_bsu"/>
</dbReference>
<dbReference type="GO" id="GO:0043226">
    <property type="term" value="C:organelle"/>
    <property type="evidence" value="ECO:0007669"/>
    <property type="project" value="UniProtKB-ARBA"/>
</dbReference>
<dbReference type="SMART" id="SM00072">
    <property type="entry name" value="GuKc"/>
    <property type="match status" value="1"/>
</dbReference>
<feature type="domain" description="SH3" evidence="7">
    <location>
        <begin position="225"/>
        <end position="293"/>
    </location>
</feature>
<keyword evidence="5" id="KW-0472">Membrane</keyword>
<dbReference type="Pfam" id="PF07653">
    <property type="entry name" value="SH3_2"/>
    <property type="match status" value="1"/>
</dbReference>
<keyword evidence="4" id="KW-0597">Phosphoprotein</keyword>
<dbReference type="Proteomes" id="UP000221080">
    <property type="component" value="Chromosome 1"/>
</dbReference>
<dbReference type="OMA" id="NPTTPHK"/>
<evidence type="ECO:0000256" key="6">
    <source>
        <dbReference type="PROSITE-ProRule" id="PRU00192"/>
    </source>
</evidence>
<comment type="similarity">
    <text evidence="2">Belongs to the MAGUK family.</text>
</comment>
<dbReference type="InterPro" id="IPR001478">
    <property type="entry name" value="PDZ"/>
</dbReference>
<evidence type="ECO:0000256" key="4">
    <source>
        <dbReference type="ARBA" id="ARBA00022553"/>
    </source>
</evidence>
<accession>A0A2D0R988</accession>
<dbReference type="PANTHER" id="PTHR23122">
    <property type="entry name" value="MEMBRANE-ASSOCIATED GUANYLATE KINASE MAGUK"/>
    <property type="match status" value="1"/>
</dbReference>
<dbReference type="InterPro" id="IPR001452">
    <property type="entry name" value="SH3_domain"/>
</dbReference>
<comment type="subcellular location">
    <subcellularLocation>
        <location evidence="1">Membrane</location>
    </subcellularLocation>
</comment>
<dbReference type="InterPro" id="IPR004172">
    <property type="entry name" value="L27_dom"/>
</dbReference>
<dbReference type="InterPro" id="IPR036034">
    <property type="entry name" value="PDZ_sf"/>
</dbReference>
<proteinExistence type="inferred from homology"/>
<protein>
    <submittedName>
        <fullName evidence="12">MAGUK p55 subfamily member 6a isoform X1</fullName>
    </submittedName>
</protein>
<dbReference type="SMART" id="SM00326">
    <property type="entry name" value="SH3"/>
    <property type="match status" value="1"/>
</dbReference>
<dbReference type="InterPro" id="IPR036028">
    <property type="entry name" value="SH3-like_dom_sf"/>
</dbReference>
<evidence type="ECO:0000256" key="1">
    <source>
        <dbReference type="ARBA" id="ARBA00004370"/>
    </source>
</evidence>
<evidence type="ECO:0000313" key="12">
    <source>
        <dbReference type="RefSeq" id="XP_017327143.1"/>
    </source>
</evidence>
<dbReference type="CDD" id="cd10832">
    <property type="entry name" value="PDZ_MPP6-MPP2-like"/>
    <property type="match status" value="1"/>
</dbReference>
<dbReference type="InterPro" id="IPR036892">
    <property type="entry name" value="L27_dom_sf"/>
</dbReference>
<dbReference type="RefSeq" id="XP_017327143.1">
    <property type="nucleotide sequence ID" value="XM_017471654.2"/>
</dbReference>
<gene>
    <name evidence="12" type="primary">pals2a</name>
</gene>
<feature type="domain" description="L27" evidence="10">
    <location>
        <begin position="60"/>
        <end position="118"/>
    </location>
</feature>
<dbReference type="FunFam" id="3.40.50.300:FF:000146">
    <property type="entry name" value="MAGUK p55 subfamily member 6 isoform X1"/>
    <property type="match status" value="1"/>
</dbReference>
<evidence type="ECO:0000256" key="5">
    <source>
        <dbReference type="ARBA" id="ARBA00023136"/>
    </source>
</evidence>